<protein>
    <recommendedName>
        <fullName evidence="8">Nicotinamidase</fullName>
        <ecNumber evidence="6">3.5.1.19</ecNumber>
    </recommendedName>
    <alternativeName>
        <fullName evidence="7">Nicotinamide deamidase</fullName>
    </alternativeName>
</protein>
<organism evidence="10 11">
    <name type="scientific">Marispirochaeta aestuarii</name>
    <dbReference type="NCBI Taxonomy" id="1963862"/>
    <lineage>
        <taxon>Bacteria</taxon>
        <taxon>Pseudomonadati</taxon>
        <taxon>Spirochaetota</taxon>
        <taxon>Spirochaetia</taxon>
        <taxon>Spirochaetales</taxon>
        <taxon>Spirochaetaceae</taxon>
        <taxon>Marispirochaeta</taxon>
    </lineage>
</organism>
<dbReference type="GO" id="GO:0046872">
    <property type="term" value="F:metal ion binding"/>
    <property type="evidence" value="ECO:0007669"/>
    <property type="project" value="UniProtKB-KW"/>
</dbReference>
<dbReference type="GO" id="GO:0008936">
    <property type="term" value="F:nicotinamidase activity"/>
    <property type="evidence" value="ECO:0007669"/>
    <property type="project" value="UniProtKB-EC"/>
</dbReference>
<dbReference type="InterPro" id="IPR036380">
    <property type="entry name" value="Isochorismatase-like_sf"/>
</dbReference>
<reference evidence="10 11" key="1">
    <citation type="submission" date="2017-03" db="EMBL/GenBank/DDBJ databases">
        <title>Draft Genome sequence of Marispirochaeta sp. strain JC444.</title>
        <authorList>
            <person name="Shivani Y."/>
            <person name="Subhash Y."/>
            <person name="Sasikala C."/>
            <person name="Ramana C."/>
        </authorList>
    </citation>
    <scope>NUCLEOTIDE SEQUENCE [LARGE SCALE GENOMIC DNA]</scope>
    <source>
        <strain evidence="10 11">JC444</strain>
    </source>
</reference>
<sequence length="205" mass="22338">MKKALIIVDLQRDFCPGGALAVKDGDSIVPAVNSLAKSFDKVVATRDWHPKNHISFASNHPGKKVQEILKTGDIEQVLWPDHCVPGTPGAEFHPDLDQRTLDLIISKGTSPKLDSYSGFFENDHLTPTGLDGYLKNLGINDLAVCGLATDYCVFYTVMDAIKLGYKVDLVSDCVRGVDFPPGNVQERLEEMQKAGARIVASEDPA</sequence>
<dbReference type="FunFam" id="3.40.50.850:FF:000006">
    <property type="entry name" value="Bifunctional pyrazinamidase/nicotinamidase"/>
    <property type="match status" value="1"/>
</dbReference>
<evidence type="ECO:0000256" key="2">
    <source>
        <dbReference type="ARBA" id="ARBA00022642"/>
    </source>
</evidence>
<comment type="pathway">
    <text evidence="5">Cofactor biosynthesis; nicotinate biosynthesis; nicotinate from nicotinamide: step 1/1.</text>
</comment>
<dbReference type="PANTHER" id="PTHR11080:SF2">
    <property type="entry name" value="LD05707P"/>
    <property type="match status" value="1"/>
</dbReference>
<evidence type="ECO:0000256" key="7">
    <source>
        <dbReference type="ARBA" id="ARBA00043224"/>
    </source>
</evidence>
<evidence type="ECO:0000313" key="11">
    <source>
        <dbReference type="Proteomes" id="UP000192343"/>
    </source>
</evidence>
<keyword evidence="3" id="KW-0479">Metal-binding</keyword>
<dbReference type="Proteomes" id="UP000192343">
    <property type="component" value="Unassembled WGS sequence"/>
</dbReference>
<name>A0A1Y1S1K3_9SPIO</name>
<dbReference type="EC" id="3.5.1.19" evidence="6"/>
<evidence type="ECO:0000256" key="4">
    <source>
        <dbReference type="ARBA" id="ARBA00022801"/>
    </source>
</evidence>
<comment type="caution">
    <text evidence="10">The sequence shown here is derived from an EMBL/GenBank/DDBJ whole genome shotgun (WGS) entry which is preliminary data.</text>
</comment>
<comment type="similarity">
    <text evidence="1">Belongs to the isochorismatase family.</text>
</comment>
<dbReference type="RefSeq" id="WP_083048997.1">
    <property type="nucleotide sequence ID" value="NZ_MWQY01000005.1"/>
</dbReference>
<accession>A0A1Y1S1K3</accession>
<proteinExistence type="inferred from homology"/>
<keyword evidence="4" id="KW-0378">Hydrolase</keyword>
<dbReference type="SUPFAM" id="SSF52499">
    <property type="entry name" value="Isochorismatase-like hydrolases"/>
    <property type="match status" value="1"/>
</dbReference>
<evidence type="ECO:0000259" key="9">
    <source>
        <dbReference type="Pfam" id="PF00857"/>
    </source>
</evidence>
<evidence type="ECO:0000256" key="8">
    <source>
        <dbReference type="ARBA" id="ARBA00072277"/>
    </source>
</evidence>
<feature type="domain" description="Isochorismatase-like" evidence="9">
    <location>
        <begin position="4"/>
        <end position="203"/>
    </location>
</feature>
<keyword evidence="2" id="KW-0662">Pyridine nucleotide biosynthesis</keyword>
<dbReference type="InterPro" id="IPR052347">
    <property type="entry name" value="Isochorismatase_Nicotinamidase"/>
</dbReference>
<dbReference type="STRING" id="1963862.B4O97_05390"/>
<dbReference type="NCBIfam" id="NF008623">
    <property type="entry name" value="PRK11609.1"/>
    <property type="match status" value="1"/>
</dbReference>
<dbReference type="AlphaFoldDB" id="A0A1Y1S1K3"/>
<dbReference type="EMBL" id="MWQY01000005">
    <property type="protein sequence ID" value="ORC36508.1"/>
    <property type="molecule type" value="Genomic_DNA"/>
</dbReference>
<keyword evidence="11" id="KW-1185">Reference proteome</keyword>
<evidence type="ECO:0000256" key="5">
    <source>
        <dbReference type="ARBA" id="ARBA00037900"/>
    </source>
</evidence>
<dbReference type="GO" id="GO:0019363">
    <property type="term" value="P:pyridine nucleotide biosynthetic process"/>
    <property type="evidence" value="ECO:0007669"/>
    <property type="project" value="UniProtKB-KW"/>
</dbReference>
<dbReference type="CDD" id="cd01011">
    <property type="entry name" value="nicotinamidase"/>
    <property type="match status" value="1"/>
</dbReference>
<evidence type="ECO:0000256" key="6">
    <source>
        <dbReference type="ARBA" id="ARBA00039017"/>
    </source>
</evidence>
<gene>
    <name evidence="10" type="ORF">B4O97_05390</name>
</gene>
<dbReference type="InterPro" id="IPR000868">
    <property type="entry name" value="Isochorismatase-like_dom"/>
</dbReference>
<dbReference type="Pfam" id="PF00857">
    <property type="entry name" value="Isochorismatase"/>
    <property type="match status" value="1"/>
</dbReference>
<evidence type="ECO:0000256" key="3">
    <source>
        <dbReference type="ARBA" id="ARBA00022723"/>
    </source>
</evidence>
<dbReference type="Gene3D" id="3.40.50.850">
    <property type="entry name" value="Isochorismatase-like"/>
    <property type="match status" value="1"/>
</dbReference>
<dbReference type="PANTHER" id="PTHR11080">
    <property type="entry name" value="PYRAZINAMIDASE/NICOTINAMIDASE"/>
    <property type="match status" value="1"/>
</dbReference>
<evidence type="ECO:0000313" key="10">
    <source>
        <dbReference type="EMBL" id="ORC36508.1"/>
    </source>
</evidence>
<evidence type="ECO:0000256" key="1">
    <source>
        <dbReference type="ARBA" id="ARBA00006336"/>
    </source>
</evidence>